<dbReference type="EMBL" id="CP002738">
    <property type="protein sequence ID" value="AEF98489.1"/>
    <property type="molecule type" value="Genomic_DNA"/>
</dbReference>
<name>F9ZX28_METMM</name>
<protein>
    <submittedName>
        <fullName evidence="1">Uncharacterized protein</fullName>
    </submittedName>
</protein>
<proteinExistence type="predicted"/>
<gene>
    <name evidence="1" type="ordered locus">Metme_0035</name>
</gene>
<sequence length="72" mass="8514">MRSDKRQQLSSAKLSEKWFIEFKAVFHFLCHTLYSLLTQKMKNSGFCATNNEKIFQLRKLTNELNTMLLAIQ</sequence>
<dbReference type="Proteomes" id="UP000008888">
    <property type="component" value="Chromosome"/>
</dbReference>
<reference evidence="1 2" key="1">
    <citation type="journal article" date="2011" name="J. Bacteriol.">
        <title>Complete Genome Sequence of the Aerobic Marine Methanotroph Methylomonas methanica MC09.</title>
        <authorList>
            <person name="Boden R."/>
            <person name="Cunliffe M."/>
            <person name="Scanlan J."/>
            <person name="Moussard H."/>
            <person name="Kits K.D."/>
            <person name="Klotz M.G."/>
            <person name="Jetten M.S."/>
            <person name="Vuilleumier S."/>
            <person name="Han J."/>
            <person name="Peters L."/>
            <person name="Mikhailova N."/>
            <person name="Teshima H."/>
            <person name="Tapia R."/>
            <person name="Kyrpides N."/>
            <person name="Ivanova N."/>
            <person name="Pagani I."/>
            <person name="Cheng J.F."/>
            <person name="Goodwin L."/>
            <person name="Han C."/>
            <person name="Hauser L."/>
            <person name="Land M.L."/>
            <person name="Lapidus A."/>
            <person name="Lucas S."/>
            <person name="Pitluck S."/>
            <person name="Woyke T."/>
            <person name="Stein L."/>
            <person name="Murrell J.C."/>
        </authorList>
    </citation>
    <scope>NUCLEOTIDE SEQUENCE [LARGE SCALE GENOMIC DNA]</scope>
    <source>
        <strain evidence="1 2">MC09</strain>
    </source>
</reference>
<dbReference type="KEGG" id="mmt:Metme_0035"/>
<dbReference type="AlphaFoldDB" id="F9ZX28"/>
<accession>F9ZX28</accession>
<reference evidence="2" key="3">
    <citation type="submission" date="2011-05" db="EMBL/GenBank/DDBJ databases">
        <title>Complete sequence of Methylomonas methanica MC09.</title>
        <authorList>
            <consortium name="US DOE Joint Genome Institute"/>
            <person name="Lucas S."/>
            <person name="Han J."/>
            <person name="Lapidus A."/>
            <person name="Cheng J.-F."/>
            <person name="Goodwin L."/>
            <person name="Pitluck S."/>
            <person name="Peters L."/>
            <person name="Mikhailova N."/>
            <person name="Teshima H."/>
            <person name="Han C."/>
            <person name="Tapia R."/>
            <person name="Land M."/>
            <person name="Hauser L."/>
            <person name="Kyrpides N."/>
            <person name="Ivanova N."/>
            <person name="Pagani I."/>
            <person name="Stein L."/>
            <person name="Woyke T."/>
        </authorList>
    </citation>
    <scope>NUCLEOTIDE SEQUENCE [LARGE SCALE GENOMIC DNA]</scope>
    <source>
        <strain evidence="2">MC09</strain>
    </source>
</reference>
<dbReference type="HOGENOM" id="CLU_2717744_0_0_6"/>
<organism evidence="1 2">
    <name type="scientific">Methylomonas methanica (strain DSM 25384 / MC09)</name>
    <dbReference type="NCBI Taxonomy" id="857087"/>
    <lineage>
        <taxon>Bacteria</taxon>
        <taxon>Pseudomonadati</taxon>
        <taxon>Pseudomonadota</taxon>
        <taxon>Gammaproteobacteria</taxon>
        <taxon>Methylococcales</taxon>
        <taxon>Methylococcaceae</taxon>
        <taxon>Methylomonas</taxon>
    </lineage>
</organism>
<evidence type="ECO:0000313" key="2">
    <source>
        <dbReference type="Proteomes" id="UP000008888"/>
    </source>
</evidence>
<keyword evidence="2" id="KW-1185">Reference proteome</keyword>
<reference key="2">
    <citation type="submission" date="2011-05" db="EMBL/GenBank/DDBJ databases">
        <title>Complete genome sequence of the aerobic marine methanotroph Methylomonas methanica MC09.</title>
        <authorList>
            <person name="Boden R."/>
            <person name="Cunliffe M."/>
            <person name="Scanlan J."/>
            <person name="Moussard H."/>
            <person name="Kits K.D."/>
            <person name="Klotz M."/>
            <person name="Jetten M."/>
            <person name="Vuilleumier S."/>
            <person name="Han J."/>
            <person name="Peters L."/>
            <person name="Mikhailova N."/>
            <person name="Teshima H."/>
            <person name="Tapia R."/>
            <person name="Kyrpides N."/>
            <person name="Ivanova N."/>
            <person name="Pagani I."/>
            <person name="Cheng J.-F."/>
            <person name="Goodwin L."/>
            <person name="Han C."/>
            <person name="Hauser L."/>
            <person name="Land M."/>
            <person name="Lapidus A."/>
            <person name="Lucas S."/>
            <person name="Pitluck S."/>
            <person name="Woyke T."/>
            <person name="Stein L.Y."/>
            <person name="Murrell C."/>
        </authorList>
    </citation>
    <scope>NUCLEOTIDE SEQUENCE</scope>
    <source>
        <strain>MC09</strain>
    </source>
</reference>
<evidence type="ECO:0000313" key="1">
    <source>
        <dbReference type="EMBL" id="AEF98489.1"/>
    </source>
</evidence>